<dbReference type="Pfam" id="PF00535">
    <property type="entry name" value="Glycos_transf_2"/>
    <property type="match status" value="1"/>
</dbReference>
<sequence>MNYKISIIIPVYRVENYISCCCRSLFGMRFQDVEYLFVNDATPDGSMAVVESILNEYPHRKAHVKLLAHPKNMGVASARNTGLEAATGEYIAFVDADDWIEENMFEKLYQRAEAGHFDIVGCDWYLEFETSKRYMRQPVYERTSDCLKAMLSGEMRWFLWAFLIRRGIYVKNNIRFLDGANIGEDMAVLIRCFSFARSYRHISEALYHYVKSNAVSMTALDSKKQIEIVKRNVDATVSFIRSRYPNSLEQELDFLKLNVKFSLLISDNAANYEVWNISFPEANRSIWKNAKQPFRNRLLQWSASHRYYWIVRGYYNILFKFVYGVLYR</sequence>
<dbReference type="GO" id="GO:0016758">
    <property type="term" value="F:hexosyltransferase activity"/>
    <property type="evidence" value="ECO:0007669"/>
    <property type="project" value="UniProtKB-ARBA"/>
</dbReference>
<organism evidence="4 5">
    <name type="scientific">Bacteroides xylanisolvens</name>
    <dbReference type="NCBI Taxonomy" id="371601"/>
    <lineage>
        <taxon>Bacteria</taxon>
        <taxon>Pseudomonadati</taxon>
        <taxon>Bacteroidota</taxon>
        <taxon>Bacteroidia</taxon>
        <taxon>Bacteroidales</taxon>
        <taxon>Bacteroidaceae</taxon>
        <taxon>Bacteroides</taxon>
    </lineage>
</organism>
<feature type="domain" description="Glycosyltransferase 2-like" evidence="3">
    <location>
        <begin position="6"/>
        <end position="147"/>
    </location>
</feature>
<reference evidence="4" key="1">
    <citation type="submission" date="2023-08" db="EMBL/GenBank/DDBJ databases">
        <title>Mucin Metabolism Genes Underlie the Key Renovations of Bacteroides xylanisolvens Genomes in Captive Great Apes.</title>
        <authorList>
            <person name="Nishida A.H."/>
        </authorList>
    </citation>
    <scope>NUCLEOTIDE SEQUENCE</scope>
    <source>
        <strain evidence="4">P19.10B</strain>
    </source>
</reference>
<comment type="caution">
    <text evidence="4">The sequence shown here is derived from an EMBL/GenBank/DDBJ whole genome shotgun (WGS) entry which is preliminary data.</text>
</comment>
<dbReference type="AlphaFoldDB" id="A0AAW4SFS7"/>
<dbReference type="EC" id="2.4.-.-" evidence="4"/>
<dbReference type="CDD" id="cd00761">
    <property type="entry name" value="Glyco_tranf_GTA_type"/>
    <property type="match status" value="1"/>
</dbReference>
<dbReference type="PANTHER" id="PTHR22916:SF51">
    <property type="entry name" value="GLYCOSYLTRANSFERASE EPSH-RELATED"/>
    <property type="match status" value="1"/>
</dbReference>
<accession>A0AAW4SFS7</accession>
<dbReference type="InterPro" id="IPR001173">
    <property type="entry name" value="Glyco_trans_2-like"/>
</dbReference>
<keyword evidence="2 4" id="KW-0808">Transferase</keyword>
<evidence type="ECO:0000256" key="2">
    <source>
        <dbReference type="ARBA" id="ARBA00022679"/>
    </source>
</evidence>
<dbReference type="InterPro" id="IPR029044">
    <property type="entry name" value="Nucleotide-diphossugar_trans"/>
</dbReference>
<dbReference type="SUPFAM" id="SSF53448">
    <property type="entry name" value="Nucleotide-diphospho-sugar transferases"/>
    <property type="match status" value="1"/>
</dbReference>
<name>A0AAW4SFS7_9BACE</name>
<dbReference type="RefSeq" id="WP_008766410.1">
    <property type="nucleotide sequence ID" value="NZ_JAIWWK010000022.1"/>
</dbReference>
<evidence type="ECO:0000259" key="3">
    <source>
        <dbReference type="Pfam" id="PF00535"/>
    </source>
</evidence>
<dbReference type="EMBL" id="JAIWWW010000021">
    <property type="protein sequence ID" value="MCA4523407.1"/>
    <property type="molecule type" value="Genomic_DNA"/>
</dbReference>
<gene>
    <name evidence="4" type="ORF">LDZ35_09310</name>
</gene>
<proteinExistence type="predicted"/>
<dbReference type="Gene3D" id="3.90.550.10">
    <property type="entry name" value="Spore Coat Polysaccharide Biosynthesis Protein SpsA, Chain A"/>
    <property type="match status" value="1"/>
</dbReference>
<dbReference type="Proteomes" id="UP001197958">
    <property type="component" value="Unassembled WGS sequence"/>
</dbReference>
<dbReference type="PANTHER" id="PTHR22916">
    <property type="entry name" value="GLYCOSYLTRANSFERASE"/>
    <property type="match status" value="1"/>
</dbReference>
<keyword evidence="1 4" id="KW-0328">Glycosyltransferase</keyword>
<evidence type="ECO:0000313" key="4">
    <source>
        <dbReference type="EMBL" id="MCA4523407.1"/>
    </source>
</evidence>
<evidence type="ECO:0000313" key="5">
    <source>
        <dbReference type="Proteomes" id="UP001197958"/>
    </source>
</evidence>
<evidence type="ECO:0000256" key="1">
    <source>
        <dbReference type="ARBA" id="ARBA00022676"/>
    </source>
</evidence>
<protein>
    <submittedName>
        <fullName evidence="4">Glycosyltransferase</fullName>
        <ecNumber evidence="4">2.4.-.-</ecNumber>
    </submittedName>
</protein>